<dbReference type="STRING" id="1157962.A0A250WW87"/>
<feature type="region of interest" description="Disordered" evidence="1">
    <location>
        <begin position="416"/>
        <end position="527"/>
    </location>
</feature>
<organism evidence="2 3">
    <name type="scientific">Chlamydomonas eustigma</name>
    <dbReference type="NCBI Taxonomy" id="1157962"/>
    <lineage>
        <taxon>Eukaryota</taxon>
        <taxon>Viridiplantae</taxon>
        <taxon>Chlorophyta</taxon>
        <taxon>core chlorophytes</taxon>
        <taxon>Chlorophyceae</taxon>
        <taxon>CS clade</taxon>
        <taxon>Chlamydomonadales</taxon>
        <taxon>Chlamydomonadaceae</taxon>
        <taxon>Chlamydomonas</taxon>
    </lineage>
</organism>
<comment type="caution">
    <text evidence="2">The sequence shown here is derived from an EMBL/GenBank/DDBJ whole genome shotgun (WGS) entry which is preliminary data.</text>
</comment>
<sequence length="940" mass="101906">MRLQTLVGGNNRLSPWPSCRVHSQRWIGVSAVRGRKPKTETVNDASISVAEAESVVDQNETLIEALPKKRGRKPKVIEADHDIKGDLEEAKEPAAVVPEKKTTRRTKVTKAVAEKTQDDVKDPTSIGIATPWSSSVTDVEQQQADLQAYVESRGPDTAERRRRKKKAASPVITVNQVTSELEAKVVRFDANGRPSVDVTALGDGKRQTYALSIYEGKEKKFMEYIEPKLLDMGPVFDQESGAMVNRDVEFILPTKTIKAFSESSLKWSNKVIKYKGGGWLYMRAVLDKELHEMLSGMLYFQGWRNVISYKFPFMEEDVTLPMPCTEDELEEIEAWKNHVDEEAEEVAKCEEYGGKVDLEIAAKVIRRDEMEEDLDVDEFGNKIYRKDYTGTYNNPNNFFEGPEEDYDTEKGYNTGAKKAAERGAVVKKESTRGKKAASEGSSIGRGKKNVESDSSPPLAAAAATPPALETRGGKEDKSSQRQQQASDLHTETSVPLVAQSNAQKDKAAPDAPSKPSSSAWYEPPAPAAKIIEEPLGLEDDDLFDEFEFSNDLFDDELLPPLGPAKSKSARAGAKEDLPDMGGTFLKDDFKDPFGLDDLGFDDDDLFGGELGAAAWGDDDDMLMLDDLDAAAGSKAGGRMDSGGGGYGAKGGGAGGGYNADDSGVGSYQRRGQQSGGWSSTGGYKQQQGGFRDRAPQQQYGSGQGGRGGYDEYNRDRRGTSPPPFKERAGRDFEQQSAGSEATAGSYASARPDGRQQVPVRNSKDAGYKSSGDDMDELGSGAFMEDDLDMGGYMQPKRGGRGSDLDMLDDWEDDWGPDGEDIMGAMGGPGRGQSGGRGNQQRFYSQPGRGQNSYDNGRGGGSSSYQQQGGRGRTYGEGGRGGGYGGNQGGYNGGRGGYNRGGSYQGSGRGSGRGNYQQRSFESGRGKTGYQGRVQEQGYME</sequence>
<feature type="compositionally biased region" description="Gly residues" evidence="1">
    <location>
        <begin position="824"/>
        <end position="837"/>
    </location>
</feature>
<dbReference type="OrthoDB" id="551039at2759"/>
<feature type="compositionally biased region" description="Gly residues" evidence="1">
    <location>
        <begin position="639"/>
        <end position="657"/>
    </location>
</feature>
<dbReference type="Proteomes" id="UP000232323">
    <property type="component" value="Unassembled WGS sequence"/>
</dbReference>
<feature type="compositionally biased region" description="Low complexity" evidence="1">
    <location>
        <begin position="509"/>
        <end position="519"/>
    </location>
</feature>
<keyword evidence="3" id="KW-1185">Reference proteome</keyword>
<feature type="compositionally biased region" description="Polar residues" evidence="1">
    <location>
        <begin position="480"/>
        <end position="502"/>
    </location>
</feature>
<feature type="compositionally biased region" description="Basic and acidic residues" evidence="1">
    <location>
        <begin position="708"/>
        <end position="733"/>
    </location>
</feature>
<feature type="compositionally biased region" description="Basic and acidic residues" evidence="1">
    <location>
        <begin position="418"/>
        <end position="432"/>
    </location>
</feature>
<evidence type="ECO:0000313" key="2">
    <source>
        <dbReference type="EMBL" id="GAX75113.1"/>
    </source>
</evidence>
<gene>
    <name evidence="2" type="ORF">CEUSTIGMA_g2557.t1</name>
</gene>
<dbReference type="EMBL" id="BEGY01000010">
    <property type="protein sequence ID" value="GAX75113.1"/>
    <property type="molecule type" value="Genomic_DNA"/>
</dbReference>
<feature type="compositionally biased region" description="Acidic residues" evidence="1">
    <location>
        <begin position="805"/>
        <end position="820"/>
    </location>
</feature>
<evidence type="ECO:0000256" key="1">
    <source>
        <dbReference type="SAM" id="MobiDB-lite"/>
    </source>
</evidence>
<accession>A0A250WW87</accession>
<protein>
    <submittedName>
        <fullName evidence="2">Uncharacterized protein</fullName>
    </submittedName>
</protein>
<feature type="region of interest" description="Disordered" evidence="1">
    <location>
        <begin position="632"/>
        <end position="940"/>
    </location>
</feature>
<evidence type="ECO:0000313" key="3">
    <source>
        <dbReference type="Proteomes" id="UP000232323"/>
    </source>
</evidence>
<feature type="compositionally biased region" description="Low complexity" evidence="1">
    <location>
        <begin position="456"/>
        <end position="468"/>
    </location>
</feature>
<proteinExistence type="predicted"/>
<dbReference type="AlphaFoldDB" id="A0A250WW87"/>
<name>A0A250WW87_9CHLO</name>
<feature type="compositionally biased region" description="Low complexity" evidence="1">
    <location>
        <begin position="662"/>
        <end position="682"/>
    </location>
</feature>
<feature type="compositionally biased region" description="Gly residues" evidence="1">
    <location>
        <begin position="868"/>
        <end position="912"/>
    </location>
</feature>
<feature type="region of interest" description="Disordered" evidence="1">
    <location>
        <begin position="554"/>
        <end position="576"/>
    </location>
</feature>
<reference evidence="2 3" key="1">
    <citation type="submission" date="2017-08" db="EMBL/GenBank/DDBJ databases">
        <title>Acidophilic green algal genome provides insights into adaptation to an acidic environment.</title>
        <authorList>
            <person name="Hirooka S."/>
            <person name="Hirose Y."/>
            <person name="Kanesaki Y."/>
            <person name="Higuchi S."/>
            <person name="Fujiwara T."/>
            <person name="Onuma R."/>
            <person name="Era A."/>
            <person name="Ohbayashi R."/>
            <person name="Uzuka A."/>
            <person name="Nozaki H."/>
            <person name="Yoshikawa H."/>
            <person name="Miyagishima S.Y."/>
        </authorList>
    </citation>
    <scope>NUCLEOTIDE SEQUENCE [LARGE SCALE GENOMIC DNA]</scope>
    <source>
        <strain evidence="2 3">NIES-2499</strain>
    </source>
</reference>